<evidence type="ECO:0000256" key="5">
    <source>
        <dbReference type="SAM" id="Phobius"/>
    </source>
</evidence>
<dbReference type="Pfam" id="PF07690">
    <property type="entry name" value="MFS_1"/>
    <property type="match status" value="1"/>
</dbReference>
<evidence type="ECO:0000256" key="1">
    <source>
        <dbReference type="ARBA" id="ARBA00004141"/>
    </source>
</evidence>
<proteinExistence type="predicted"/>
<name>A0A914QS00_9BILA</name>
<dbReference type="InterPro" id="IPR020846">
    <property type="entry name" value="MFS_dom"/>
</dbReference>
<comment type="subcellular location">
    <subcellularLocation>
        <location evidence="1">Membrane</location>
        <topology evidence="1">Multi-pass membrane protein</topology>
    </subcellularLocation>
</comment>
<evidence type="ECO:0000259" key="6">
    <source>
        <dbReference type="PROSITE" id="PS50850"/>
    </source>
</evidence>
<dbReference type="PANTHER" id="PTHR11662">
    <property type="entry name" value="SOLUTE CARRIER FAMILY 17"/>
    <property type="match status" value="1"/>
</dbReference>
<evidence type="ECO:0000256" key="3">
    <source>
        <dbReference type="ARBA" id="ARBA00022989"/>
    </source>
</evidence>
<keyword evidence="4 5" id="KW-0472">Membrane</keyword>
<feature type="domain" description="Major facilitator superfamily (MFS) profile" evidence="6">
    <location>
        <begin position="1"/>
        <end position="248"/>
    </location>
</feature>
<feature type="transmembrane region" description="Helical" evidence="5">
    <location>
        <begin position="99"/>
        <end position="124"/>
    </location>
</feature>
<feature type="transmembrane region" description="Helical" evidence="5">
    <location>
        <begin position="192"/>
        <end position="213"/>
    </location>
</feature>
<dbReference type="AlphaFoldDB" id="A0A914QS00"/>
<feature type="transmembrane region" description="Helical" evidence="5">
    <location>
        <begin position="71"/>
        <end position="92"/>
    </location>
</feature>
<dbReference type="GO" id="GO:0006820">
    <property type="term" value="P:monoatomic anion transport"/>
    <property type="evidence" value="ECO:0007669"/>
    <property type="project" value="TreeGrafter"/>
</dbReference>
<dbReference type="InterPro" id="IPR050382">
    <property type="entry name" value="MFS_Na/Anion_cotransporter"/>
</dbReference>
<dbReference type="GO" id="GO:0016020">
    <property type="term" value="C:membrane"/>
    <property type="evidence" value="ECO:0007669"/>
    <property type="project" value="UniProtKB-SubCell"/>
</dbReference>
<dbReference type="WBParaSite" id="PDA_v2.g6510.t1">
    <property type="protein sequence ID" value="PDA_v2.g6510.t1"/>
    <property type="gene ID" value="PDA_v2.g6510"/>
</dbReference>
<reference evidence="8" key="1">
    <citation type="submission" date="2022-11" db="UniProtKB">
        <authorList>
            <consortium name="WormBaseParasite"/>
        </authorList>
    </citation>
    <scope>IDENTIFICATION</scope>
</reference>
<accession>A0A914QS00</accession>
<dbReference type="Proteomes" id="UP000887578">
    <property type="component" value="Unplaced"/>
</dbReference>
<feature type="transmembrane region" description="Helical" evidence="5">
    <location>
        <begin position="130"/>
        <end position="150"/>
    </location>
</feature>
<organism evidence="7 8">
    <name type="scientific">Panagrolaimus davidi</name>
    <dbReference type="NCBI Taxonomy" id="227884"/>
    <lineage>
        <taxon>Eukaryota</taxon>
        <taxon>Metazoa</taxon>
        <taxon>Ecdysozoa</taxon>
        <taxon>Nematoda</taxon>
        <taxon>Chromadorea</taxon>
        <taxon>Rhabditida</taxon>
        <taxon>Tylenchina</taxon>
        <taxon>Panagrolaimomorpha</taxon>
        <taxon>Panagrolaimoidea</taxon>
        <taxon>Panagrolaimidae</taxon>
        <taxon>Panagrolaimus</taxon>
    </lineage>
</organism>
<evidence type="ECO:0000313" key="7">
    <source>
        <dbReference type="Proteomes" id="UP000887578"/>
    </source>
</evidence>
<keyword evidence="3 5" id="KW-1133">Transmembrane helix</keyword>
<protein>
    <submittedName>
        <fullName evidence="8">Major facilitator superfamily (MFS) profile domain-containing protein</fullName>
    </submittedName>
</protein>
<dbReference type="GO" id="GO:0022857">
    <property type="term" value="F:transmembrane transporter activity"/>
    <property type="evidence" value="ECO:0007669"/>
    <property type="project" value="InterPro"/>
</dbReference>
<dbReference type="SUPFAM" id="SSF103473">
    <property type="entry name" value="MFS general substrate transporter"/>
    <property type="match status" value="1"/>
</dbReference>
<evidence type="ECO:0000256" key="4">
    <source>
        <dbReference type="ARBA" id="ARBA00023136"/>
    </source>
</evidence>
<keyword evidence="2 5" id="KW-0812">Transmembrane</keyword>
<dbReference type="InterPro" id="IPR036259">
    <property type="entry name" value="MFS_trans_sf"/>
</dbReference>
<dbReference type="InterPro" id="IPR011701">
    <property type="entry name" value="MFS"/>
</dbReference>
<dbReference type="Gene3D" id="1.20.1250.20">
    <property type="entry name" value="MFS general substrate transporter like domains"/>
    <property type="match status" value="1"/>
</dbReference>
<evidence type="ECO:0000256" key="2">
    <source>
        <dbReference type="ARBA" id="ARBA00022692"/>
    </source>
</evidence>
<dbReference type="PANTHER" id="PTHR11662:SF405">
    <property type="entry name" value="PROTEIN CBG12249"/>
    <property type="match status" value="1"/>
</dbReference>
<sequence length="248" mass="27477">MRTNLGVAMVCMINATAVQQQHQHLSPEISLVPLNEPTQNSQCQRIIVNETHSIKSGYKGTFTWTTEEQSLLFTASFYGNLLSLAFAGFLINRFGSKKVALISAVGMSLTTALMPTAAYLGVYYFFAVKIIFGIFENPIYAALATPLSLWFPPNERSTAASFFTSGSPLASSLGTLISTTLCSSNFLDGWPLIFYFMSLATIVWILIWVLFFANNPKHCRSLSLKEKEYLSKENEAHSHPDGEEKVGF</sequence>
<keyword evidence="7" id="KW-1185">Reference proteome</keyword>
<evidence type="ECO:0000313" key="8">
    <source>
        <dbReference type="WBParaSite" id="PDA_v2.g6510.t1"/>
    </source>
</evidence>
<dbReference type="PROSITE" id="PS50850">
    <property type="entry name" value="MFS"/>
    <property type="match status" value="1"/>
</dbReference>